<dbReference type="InterPro" id="IPR043128">
    <property type="entry name" value="Rev_trsase/Diguanyl_cyclase"/>
</dbReference>
<sequence>MNDGARRLRFPPEVEQAYEAYRREYRARVMSSTIVPSLLIYNLYLIVDYLLLPATFGIALFCHLIVVTPLLLIAGLIVRQRPRLWLRECLSASLPLAMAAQLLFIFYINRDLATADHYQYAISGILAYANVNQRPPFRFALISTLILIASYCAVLLAAQTAFPPFLIGMSLITGVGYVTLVANYRMERDARYAFLRRTHDRFEYEVSEHAATHDALTGLANRYEFEKRSAQLYADRRLARTSLGILMLDVDDFKAYNDHYGHIAGDACLKRIADAIASQLRNDEDLAIRYGGEEFLILLFNATLADTTGIAERLRHRVNAFHIPHVAAHGHVTISIGAAAGTIAENPMNELIARADAALYQAKRGGRNQVSPPTLSADTPSASI</sequence>
<dbReference type="InterPro" id="IPR000160">
    <property type="entry name" value="GGDEF_dom"/>
</dbReference>
<gene>
    <name evidence="7" type="primary">cph2</name>
    <name evidence="7" type="ORF">SSPSH_002956</name>
</gene>
<evidence type="ECO:0000256" key="1">
    <source>
        <dbReference type="ARBA" id="ARBA00001946"/>
    </source>
</evidence>
<dbReference type="Gene3D" id="3.30.70.270">
    <property type="match status" value="1"/>
</dbReference>
<dbReference type="PANTHER" id="PTHR45138:SF9">
    <property type="entry name" value="DIGUANYLATE CYCLASE DGCM-RELATED"/>
    <property type="match status" value="1"/>
</dbReference>
<dbReference type="PANTHER" id="PTHR45138">
    <property type="entry name" value="REGULATORY COMPONENTS OF SENSORY TRANSDUCTION SYSTEM"/>
    <property type="match status" value="1"/>
</dbReference>
<proteinExistence type="predicted"/>
<accession>U2FPV5</accession>
<dbReference type="OrthoDB" id="9812260at2"/>
<dbReference type="EMBL" id="AFNV02000022">
    <property type="protein sequence ID" value="ERJ18179.1"/>
    <property type="molecule type" value="Genomic_DNA"/>
</dbReference>
<feature type="transmembrane region" description="Helical" evidence="5">
    <location>
        <begin position="115"/>
        <end position="132"/>
    </location>
</feature>
<evidence type="ECO:0000313" key="8">
    <source>
        <dbReference type="Proteomes" id="UP000006242"/>
    </source>
</evidence>
<evidence type="ECO:0000256" key="2">
    <source>
        <dbReference type="ARBA" id="ARBA00012528"/>
    </source>
</evidence>
<evidence type="ECO:0000313" key="7">
    <source>
        <dbReference type="EMBL" id="ERJ18179.1"/>
    </source>
</evidence>
<dbReference type="STRING" id="1033802.SSPSH_002956"/>
<comment type="cofactor">
    <cofactor evidence="1">
        <name>Mg(2+)</name>
        <dbReference type="ChEBI" id="CHEBI:18420"/>
    </cofactor>
</comment>
<reference evidence="7 8" key="1">
    <citation type="journal article" date="2011" name="J. Bacteriol.">
        <title>Genome sequence of Salinisphaera shabanensis, a gammaproteobacterium from the harsh, variable environment of the brine-seawater interface of the Shaban Deep in the Red Sea.</title>
        <authorList>
            <person name="Antunes A."/>
            <person name="Alam I."/>
            <person name="Bajic V.B."/>
            <person name="Stingl U."/>
        </authorList>
    </citation>
    <scope>NUCLEOTIDE SEQUENCE [LARGE SCALE GENOMIC DNA]</scope>
    <source>
        <strain evidence="7 8">E1L3A</strain>
    </source>
</reference>
<feature type="region of interest" description="Disordered" evidence="4">
    <location>
        <begin position="364"/>
        <end position="384"/>
    </location>
</feature>
<dbReference type="AlphaFoldDB" id="U2FPV5"/>
<feature type="domain" description="GGDEF" evidence="6">
    <location>
        <begin position="241"/>
        <end position="375"/>
    </location>
</feature>
<protein>
    <recommendedName>
        <fullName evidence="2">diguanylate cyclase</fullName>
        <ecNumber evidence="2">2.7.7.65</ecNumber>
    </recommendedName>
</protein>
<dbReference type="SUPFAM" id="SSF55073">
    <property type="entry name" value="Nucleotide cyclase"/>
    <property type="match status" value="1"/>
</dbReference>
<organism evidence="7 8">
    <name type="scientific">Salinisphaera shabanensis E1L3A</name>
    <dbReference type="NCBI Taxonomy" id="1033802"/>
    <lineage>
        <taxon>Bacteria</taxon>
        <taxon>Pseudomonadati</taxon>
        <taxon>Pseudomonadota</taxon>
        <taxon>Gammaproteobacteria</taxon>
        <taxon>Salinisphaerales</taxon>
        <taxon>Salinisphaeraceae</taxon>
        <taxon>Salinisphaera</taxon>
    </lineage>
</organism>
<dbReference type="GO" id="GO:0005886">
    <property type="term" value="C:plasma membrane"/>
    <property type="evidence" value="ECO:0007669"/>
    <property type="project" value="TreeGrafter"/>
</dbReference>
<dbReference type="NCBIfam" id="TIGR00254">
    <property type="entry name" value="GGDEF"/>
    <property type="match status" value="1"/>
</dbReference>
<dbReference type="InterPro" id="IPR029787">
    <property type="entry name" value="Nucleotide_cyclase"/>
</dbReference>
<evidence type="ECO:0000256" key="5">
    <source>
        <dbReference type="SAM" id="Phobius"/>
    </source>
</evidence>
<dbReference type="EC" id="2.7.7.65" evidence="2"/>
<keyword evidence="5" id="KW-0472">Membrane</keyword>
<feature type="transmembrane region" description="Helical" evidence="5">
    <location>
        <begin position="58"/>
        <end position="78"/>
    </location>
</feature>
<dbReference type="PROSITE" id="PS50887">
    <property type="entry name" value="GGDEF"/>
    <property type="match status" value="1"/>
</dbReference>
<evidence type="ECO:0000256" key="4">
    <source>
        <dbReference type="SAM" id="MobiDB-lite"/>
    </source>
</evidence>
<dbReference type="GO" id="GO:1902201">
    <property type="term" value="P:negative regulation of bacterial-type flagellum-dependent cell motility"/>
    <property type="evidence" value="ECO:0007669"/>
    <property type="project" value="TreeGrafter"/>
</dbReference>
<dbReference type="CDD" id="cd01949">
    <property type="entry name" value="GGDEF"/>
    <property type="match status" value="1"/>
</dbReference>
<comment type="caution">
    <text evidence="7">The sequence shown here is derived from an EMBL/GenBank/DDBJ whole genome shotgun (WGS) entry which is preliminary data.</text>
</comment>
<feature type="transmembrane region" description="Helical" evidence="5">
    <location>
        <begin position="139"/>
        <end position="159"/>
    </location>
</feature>
<keyword evidence="8" id="KW-1185">Reference proteome</keyword>
<feature type="transmembrane region" description="Helical" evidence="5">
    <location>
        <begin position="165"/>
        <end position="184"/>
    </location>
</feature>
<keyword evidence="5" id="KW-1133">Transmembrane helix</keyword>
<dbReference type="RefSeq" id="WP_021031802.1">
    <property type="nucleotide sequence ID" value="NZ_AFNV02000022.1"/>
</dbReference>
<keyword evidence="5" id="KW-0812">Transmembrane</keyword>
<dbReference type="GO" id="GO:0052621">
    <property type="term" value="F:diguanylate cyclase activity"/>
    <property type="evidence" value="ECO:0007669"/>
    <property type="project" value="UniProtKB-EC"/>
</dbReference>
<dbReference type="InterPro" id="IPR050469">
    <property type="entry name" value="Diguanylate_Cyclase"/>
</dbReference>
<dbReference type="FunFam" id="3.30.70.270:FF:000001">
    <property type="entry name" value="Diguanylate cyclase domain protein"/>
    <property type="match status" value="1"/>
</dbReference>
<comment type="catalytic activity">
    <reaction evidence="3">
        <text>2 GTP = 3',3'-c-di-GMP + 2 diphosphate</text>
        <dbReference type="Rhea" id="RHEA:24898"/>
        <dbReference type="ChEBI" id="CHEBI:33019"/>
        <dbReference type="ChEBI" id="CHEBI:37565"/>
        <dbReference type="ChEBI" id="CHEBI:58805"/>
        <dbReference type="EC" id="2.7.7.65"/>
    </reaction>
</comment>
<dbReference type="Proteomes" id="UP000006242">
    <property type="component" value="Unassembled WGS sequence"/>
</dbReference>
<feature type="compositionally biased region" description="Polar residues" evidence="4">
    <location>
        <begin position="368"/>
        <end position="384"/>
    </location>
</feature>
<evidence type="ECO:0000259" key="6">
    <source>
        <dbReference type="PROSITE" id="PS50887"/>
    </source>
</evidence>
<dbReference type="GO" id="GO:0043709">
    <property type="term" value="P:cell adhesion involved in single-species biofilm formation"/>
    <property type="evidence" value="ECO:0007669"/>
    <property type="project" value="TreeGrafter"/>
</dbReference>
<reference evidence="7 8" key="2">
    <citation type="journal article" date="2013" name="PLoS ONE">
        <title>INDIGO - INtegrated Data Warehouse of MIcrobial GenOmes with Examples from the Red Sea Extremophiles.</title>
        <authorList>
            <person name="Alam I."/>
            <person name="Antunes A."/>
            <person name="Kamau A.A."/>
            <person name="Ba Alawi W."/>
            <person name="Kalkatawi M."/>
            <person name="Stingl U."/>
            <person name="Bajic V.B."/>
        </authorList>
    </citation>
    <scope>NUCLEOTIDE SEQUENCE [LARGE SCALE GENOMIC DNA]</scope>
    <source>
        <strain evidence="7 8">E1L3A</strain>
    </source>
</reference>
<dbReference type="SMART" id="SM00267">
    <property type="entry name" value="GGDEF"/>
    <property type="match status" value="1"/>
</dbReference>
<feature type="transmembrane region" description="Helical" evidence="5">
    <location>
        <begin position="90"/>
        <end position="109"/>
    </location>
</feature>
<dbReference type="Pfam" id="PF00990">
    <property type="entry name" value="GGDEF"/>
    <property type="match status" value="1"/>
</dbReference>
<feature type="transmembrane region" description="Helical" evidence="5">
    <location>
        <begin position="29"/>
        <end position="52"/>
    </location>
</feature>
<name>U2FPV5_9GAMM</name>
<evidence type="ECO:0000256" key="3">
    <source>
        <dbReference type="ARBA" id="ARBA00034247"/>
    </source>
</evidence>
<dbReference type="eggNOG" id="COG3706">
    <property type="taxonomic scope" value="Bacteria"/>
</dbReference>